<evidence type="ECO:0000256" key="1">
    <source>
        <dbReference type="SAM" id="MobiDB-lite"/>
    </source>
</evidence>
<comment type="caution">
    <text evidence="2">The sequence shown here is derived from an EMBL/GenBank/DDBJ whole genome shotgun (WGS) entry which is preliminary data.</text>
</comment>
<gene>
    <name evidence="2" type="primary">g1036</name>
    <name evidence="2" type="ORF">VP750_LOCUS901</name>
</gene>
<protein>
    <submittedName>
        <fullName evidence="2">G1036 protein</fullName>
    </submittedName>
</protein>
<dbReference type="EMBL" id="CAXHTA020000002">
    <property type="protein sequence ID" value="CAL5219242.1"/>
    <property type="molecule type" value="Genomic_DNA"/>
</dbReference>
<sequence length="279" mass="31662">MAVYRHSTKVGRSSLTSLLPRFISWYQPPAQHAADAVSHHAASACSVLHIDRHLAGSLVNGPLQHQQYRSKITNKTTTKSQKHHLHIPVQREFEIRKWWTEVRGVHDPACLHRLANFARIYPRYRDLQWLDVFMPQWDSAIERLIAHDMGMFPANQLARKHPFILNAKIEPFQWARMAVRGRLPAYKWQDVLSDIKKHTGAGDNLTRATAVGKIALDSFNKAWRSPNEPKAVAADAAEPDDVEITQEEEEAWLETVSASAVSSARESKEAGQRLRNSSS</sequence>
<keyword evidence="3" id="KW-1185">Reference proteome</keyword>
<feature type="region of interest" description="Disordered" evidence="1">
    <location>
        <begin position="255"/>
        <end position="279"/>
    </location>
</feature>
<reference evidence="2 3" key="1">
    <citation type="submission" date="2024-06" db="EMBL/GenBank/DDBJ databases">
        <authorList>
            <person name="Kraege A."/>
            <person name="Thomma B."/>
        </authorList>
    </citation>
    <scope>NUCLEOTIDE SEQUENCE [LARGE SCALE GENOMIC DNA]</scope>
</reference>
<accession>A0ABP1FNX9</accession>
<dbReference type="Proteomes" id="UP001497392">
    <property type="component" value="Unassembled WGS sequence"/>
</dbReference>
<organism evidence="2 3">
    <name type="scientific">Coccomyxa viridis</name>
    <dbReference type="NCBI Taxonomy" id="1274662"/>
    <lineage>
        <taxon>Eukaryota</taxon>
        <taxon>Viridiplantae</taxon>
        <taxon>Chlorophyta</taxon>
        <taxon>core chlorophytes</taxon>
        <taxon>Trebouxiophyceae</taxon>
        <taxon>Trebouxiophyceae incertae sedis</taxon>
        <taxon>Coccomyxaceae</taxon>
        <taxon>Coccomyxa</taxon>
    </lineage>
</organism>
<proteinExistence type="predicted"/>
<evidence type="ECO:0000313" key="3">
    <source>
        <dbReference type="Proteomes" id="UP001497392"/>
    </source>
</evidence>
<evidence type="ECO:0000313" key="2">
    <source>
        <dbReference type="EMBL" id="CAL5219242.1"/>
    </source>
</evidence>
<name>A0ABP1FNX9_9CHLO</name>